<dbReference type="SMART" id="SM00822">
    <property type="entry name" value="PKS_KR"/>
    <property type="match status" value="1"/>
</dbReference>
<dbReference type="EMBL" id="CATQJA010000948">
    <property type="protein sequence ID" value="CAJ0565015.1"/>
    <property type="molecule type" value="Genomic_DNA"/>
</dbReference>
<dbReference type="SUPFAM" id="SSF51735">
    <property type="entry name" value="NAD(P)-binding Rossmann-fold domains"/>
    <property type="match status" value="1"/>
</dbReference>
<accession>A0AA36CA58</accession>
<dbReference type="GO" id="GO:0016491">
    <property type="term" value="F:oxidoreductase activity"/>
    <property type="evidence" value="ECO:0007669"/>
    <property type="project" value="UniProtKB-KW"/>
</dbReference>
<keyword evidence="4" id="KW-1185">Reference proteome</keyword>
<dbReference type="GO" id="GO:0006629">
    <property type="term" value="P:lipid metabolic process"/>
    <property type="evidence" value="ECO:0007669"/>
    <property type="project" value="UniProtKB-ARBA"/>
</dbReference>
<dbReference type="PROSITE" id="PS00061">
    <property type="entry name" value="ADH_SHORT"/>
    <property type="match status" value="1"/>
</dbReference>
<dbReference type="PRINTS" id="PR00081">
    <property type="entry name" value="GDHRDH"/>
</dbReference>
<dbReference type="InterPro" id="IPR002347">
    <property type="entry name" value="SDR_fam"/>
</dbReference>
<dbReference type="NCBIfam" id="NF005559">
    <property type="entry name" value="PRK07231.1"/>
    <property type="match status" value="1"/>
</dbReference>
<evidence type="ECO:0000313" key="3">
    <source>
        <dbReference type="EMBL" id="CAJ0565015.1"/>
    </source>
</evidence>
<organism evidence="3 4">
    <name type="scientific">Mesorhabditis spiculigera</name>
    <dbReference type="NCBI Taxonomy" id="96644"/>
    <lineage>
        <taxon>Eukaryota</taxon>
        <taxon>Metazoa</taxon>
        <taxon>Ecdysozoa</taxon>
        <taxon>Nematoda</taxon>
        <taxon>Chromadorea</taxon>
        <taxon>Rhabditida</taxon>
        <taxon>Rhabditina</taxon>
        <taxon>Rhabditomorpha</taxon>
        <taxon>Rhabditoidea</taxon>
        <taxon>Rhabditidae</taxon>
        <taxon>Mesorhabditinae</taxon>
        <taxon>Mesorhabditis</taxon>
    </lineage>
</organism>
<evidence type="ECO:0000259" key="2">
    <source>
        <dbReference type="SMART" id="SM00822"/>
    </source>
</evidence>
<reference evidence="3" key="1">
    <citation type="submission" date="2023-06" db="EMBL/GenBank/DDBJ databases">
        <authorList>
            <person name="Delattre M."/>
        </authorList>
    </citation>
    <scope>NUCLEOTIDE SEQUENCE</scope>
    <source>
        <strain evidence="3">AF72</strain>
    </source>
</reference>
<dbReference type="Gene3D" id="3.40.50.720">
    <property type="entry name" value="NAD(P)-binding Rossmann-like Domain"/>
    <property type="match status" value="1"/>
</dbReference>
<evidence type="ECO:0000256" key="1">
    <source>
        <dbReference type="ARBA" id="ARBA00023002"/>
    </source>
</evidence>
<evidence type="ECO:0000313" key="4">
    <source>
        <dbReference type="Proteomes" id="UP001177023"/>
    </source>
</evidence>
<sequence length="257" mass="27077">MKVAIVTGASSGIGRATAVELAKKGYAIAITARSQDELEKTKKGCIDAGCRSDKVIVIPGDLTEKATAEKVVEETVSKLGGIDVLVNNAGFAIAGMLSGMPVEEFDRQMNLNVRSLHQLTQLALPHLLKSHGNIVNISSVASEMTQPAAGFYCVSKAALDMYTKCMALELAPKGVRVNSINPGLIDTAFGVNAGMCTEENRDERMAPYIAAYPIGRAGLPEEIAHAVVFLASTESSFTTGAILHVDGARRLGTRIGS</sequence>
<dbReference type="AlphaFoldDB" id="A0AA36CA58"/>
<dbReference type="FunFam" id="3.40.50.720:FF:000084">
    <property type="entry name" value="Short-chain dehydrogenase reductase"/>
    <property type="match status" value="1"/>
</dbReference>
<dbReference type="Proteomes" id="UP001177023">
    <property type="component" value="Unassembled WGS sequence"/>
</dbReference>
<dbReference type="InterPro" id="IPR036291">
    <property type="entry name" value="NAD(P)-bd_dom_sf"/>
</dbReference>
<keyword evidence="1" id="KW-0560">Oxidoreductase</keyword>
<dbReference type="InterPro" id="IPR020904">
    <property type="entry name" value="Sc_DH/Rdtase_CS"/>
</dbReference>
<protein>
    <recommendedName>
        <fullName evidence="2">Ketoreductase domain-containing protein</fullName>
    </recommendedName>
</protein>
<feature type="non-terminal residue" evidence="3">
    <location>
        <position position="257"/>
    </location>
</feature>
<dbReference type="PANTHER" id="PTHR43975:SF2">
    <property type="entry name" value="EG:BACR7A4.14 PROTEIN-RELATED"/>
    <property type="match status" value="1"/>
</dbReference>
<name>A0AA36CA58_9BILA</name>
<dbReference type="PANTHER" id="PTHR43975">
    <property type="entry name" value="ZGC:101858"/>
    <property type="match status" value="1"/>
</dbReference>
<dbReference type="Pfam" id="PF13561">
    <property type="entry name" value="adh_short_C2"/>
    <property type="match status" value="1"/>
</dbReference>
<dbReference type="PRINTS" id="PR00080">
    <property type="entry name" value="SDRFAMILY"/>
</dbReference>
<gene>
    <name evidence="3" type="ORF">MSPICULIGERA_LOCUS3677</name>
</gene>
<dbReference type="InterPro" id="IPR057326">
    <property type="entry name" value="KR_dom"/>
</dbReference>
<proteinExistence type="predicted"/>
<feature type="domain" description="Ketoreductase" evidence="2">
    <location>
        <begin position="2"/>
        <end position="183"/>
    </location>
</feature>
<comment type="caution">
    <text evidence="3">The sequence shown here is derived from an EMBL/GenBank/DDBJ whole genome shotgun (WGS) entry which is preliminary data.</text>
</comment>